<name>A0A316TJV9_9ACTN</name>
<evidence type="ECO:0008006" key="3">
    <source>
        <dbReference type="Google" id="ProtNLM"/>
    </source>
</evidence>
<evidence type="ECO:0000313" key="1">
    <source>
        <dbReference type="EMBL" id="PWN04873.1"/>
    </source>
</evidence>
<sequence length="314" mass="35364">MDPRLLAICVDHGVFLRHEANDLGYRDDTIKKLVDTKAWHRVRRGAYVFGQTWRAADTAERYRLFCLATIRQSNVEVIPSHTSAVAFNGGPLWGLNLSVSHLTRPDGKTGRSAAGVRQHRGVLLDGDVVDVDGRRVMAPTRALLETTTVAPVEACICVADDFLRRGLTTSEQLRSRYALMTSWPSTLTTDLVVRLADGLHESVGETRTGYMIWRAGLPRPELQVEVCDENGTVIGRVDFAWPEHRLFLEFDGLQKYVKHLGPGETVADVVLREKHREEQICMLTGWRCVRITWDDLQRPEVIVQRIRNLMAAAA</sequence>
<protein>
    <recommendedName>
        <fullName evidence="3">Type IV toxin-antitoxin system AbiEi family antitoxin domain-containing protein</fullName>
    </recommendedName>
</protein>
<accession>A0A316TJV9</accession>
<dbReference type="EMBL" id="QGDD01000001">
    <property type="protein sequence ID" value="PWN04873.1"/>
    <property type="molecule type" value="Genomic_DNA"/>
</dbReference>
<reference evidence="1 2" key="1">
    <citation type="submission" date="2018-05" db="EMBL/GenBank/DDBJ databases">
        <title>Nocardioides silvaticus genome.</title>
        <authorList>
            <person name="Li C."/>
            <person name="Wang G."/>
        </authorList>
    </citation>
    <scope>NUCLEOTIDE SEQUENCE [LARGE SCALE GENOMIC DNA]</scope>
    <source>
        <strain evidence="1 2">CCTCC AB 2018079</strain>
    </source>
</reference>
<comment type="caution">
    <text evidence="1">The sequence shown here is derived from an EMBL/GenBank/DDBJ whole genome shotgun (WGS) entry which is preliminary data.</text>
</comment>
<dbReference type="Proteomes" id="UP000245507">
    <property type="component" value="Unassembled WGS sequence"/>
</dbReference>
<dbReference type="AlphaFoldDB" id="A0A316TJV9"/>
<gene>
    <name evidence="1" type="ORF">DJ010_04520</name>
</gene>
<dbReference type="OrthoDB" id="5143202at2"/>
<organism evidence="1 2">
    <name type="scientific">Nocardioides silvaticus</name>
    <dbReference type="NCBI Taxonomy" id="2201891"/>
    <lineage>
        <taxon>Bacteria</taxon>
        <taxon>Bacillati</taxon>
        <taxon>Actinomycetota</taxon>
        <taxon>Actinomycetes</taxon>
        <taxon>Propionibacteriales</taxon>
        <taxon>Nocardioidaceae</taxon>
        <taxon>Nocardioides</taxon>
    </lineage>
</organism>
<evidence type="ECO:0000313" key="2">
    <source>
        <dbReference type="Proteomes" id="UP000245507"/>
    </source>
</evidence>
<dbReference type="RefSeq" id="WP_109692378.1">
    <property type="nucleotide sequence ID" value="NZ_QGDD01000001.1"/>
</dbReference>
<proteinExistence type="predicted"/>
<keyword evidence="2" id="KW-1185">Reference proteome</keyword>